<evidence type="ECO:0000313" key="2">
    <source>
        <dbReference type="EMBL" id="EAT37091.1"/>
    </source>
</evidence>
<dbReference type="InterPro" id="IPR036179">
    <property type="entry name" value="Ig-like_dom_sf"/>
</dbReference>
<organism evidence="2 3">
    <name type="scientific">Aedes aegypti</name>
    <name type="common">Yellowfever mosquito</name>
    <name type="synonym">Culex aegypti</name>
    <dbReference type="NCBI Taxonomy" id="7159"/>
    <lineage>
        <taxon>Eukaryota</taxon>
        <taxon>Metazoa</taxon>
        <taxon>Ecdysozoa</taxon>
        <taxon>Arthropoda</taxon>
        <taxon>Hexapoda</taxon>
        <taxon>Insecta</taxon>
        <taxon>Pterygota</taxon>
        <taxon>Neoptera</taxon>
        <taxon>Endopterygota</taxon>
        <taxon>Diptera</taxon>
        <taxon>Nematocera</taxon>
        <taxon>Culicoidea</taxon>
        <taxon>Culicidae</taxon>
        <taxon>Culicinae</taxon>
        <taxon>Aedini</taxon>
        <taxon>Aedes</taxon>
        <taxon>Stegomyia</taxon>
    </lineage>
</organism>
<reference evidence="2" key="2">
    <citation type="journal article" date="2007" name="Science">
        <title>Genome sequence of Aedes aegypti, a major arbovirus vector.</title>
        <authorList>
            <person name="Nene V."/>
            <person name="Wortman J.R."/>
            <person name="Lawson D."/>
            <person name="Haas B."/>
            <person name="Kodira C."/>
            <person name="Tu Z.J."/>
            <person name="Loftus B."/>
            <person name="Xi Z."/>
            <person name="Megy K."/>
            <person name="Grabherr M."/>
            <person name="Ren Q."/>
            <person name="Zdobnov E.M."/>
            <person name="Lobo N.F."/>
            <person name="Campbell K.S."/>
            <person name="Brown S.E."/>
            <person name="Bonaldo M.F."/>
            <person name="Zhu J."/>
            <person name="Sinkins S.P."/>
            <person name="Hogenkamp D.G."/>
            <person name="Amedeo P."/>
            <person name="Arensburger P."/>
            <person name="Atkinson P.W."/>
            <person name="Bidwell S."/>
            <person name="Biedler J."/>
            <person name="Birney E."/>
            <person name="Bruggner R.V."/>
            <person name="Costas J."/>
            <person name="Coy M.R."/>
            <person name="Crabtree J."/>
            <person name="Crawford M."/>
            <person name="Debruyn B."/>
            <person name="Decaprio D."/>
            <person name="Eiglmeier K."/>
            <person name="Eisenstadt E."/>
            <person name="El-Dorry H."/>
            <person name="Gelbart W.M."/>
            <person name="Gomes S.L."/>
            <person name="Hammond M."/>
            <person name="Hannick L.I."/>
            <person name="Hogan J.R."/>
            <person name="Holmes M.H."/>
            <person name="Jaffe D."/>
            <person name="Johnston J.S."/>
            <person name="Kennedy R.C."/>
            <person name="Koo H."/>
            <person name="Kravitz S."/>
            <person name="Kriventseva E.V."/>
            <person name="Kulp D."/>
            <person name="Labutti K."/>
            <person name="Lee E."/>
            <person name="Li S."/>
            <person name="Lovin D.D."/>
            <person name="Mao C."/>
            <person name="Mauceli E."/>
            <person name="Menck C.F."/>
            <person name="Miller J.R."/>
            <person name="Montgomery P."/>
            <person name="Mori A."/>
            <person name="Nascimento A.L."/>
            <person name="Naveira H.F."/>
            <person name="Nusbaum C."/>
            <person name="O'leary S."/>
            <person name="Orvis J."/>
            <person name="Pertea M."/>
            <person name="Quesneville H."/>
            <person name="Reidenbach K.R."/>
            <person name="Rogers Y.H."/>
            <person name="Roth C.W."/>
            <person name="Schneider J.R."/>
            <person name="Schatz M."/>
            <person name="Shumway M."/>
            <person name="Stanke M."/>
            <person name="Stinson E.O."/>
            <person name="Tubio J.M."/>
            <person name="Vanzee J.P."/>
            <person name="Verjovski-Almeida S."/>
            <person name="Werner D."/>
            <person name="White O."/>
            <person name="Wyder S."/>
            <person name="Zeng Q."/>
            <person name="Zhao Q."/>
            <person name="Zhao Y."/>
            <person name="Hill C.A."/>
            <person name="Raikhel A.S."/>
            <person name="Soares M.B."/>
            <person name="Knudson D.L."/>
            <person name="Lee N.H."/>
            <person name="Galagan J."/>
            <person name="Salzberg S.L."/>
            <person name="Paulsen I.T."/>
            <person name="Dimopoulos G."/>
            <person name="Collins F.H."/>
            <person name="Birren B."/>
            <person name="Fraser-Liggett C.M."/>
            <person name="Severson D.W."/>
        </authorList>
    </citation>
    <scope>NUCLEOTIDE SEQUENCE [LARGE SCALE GENOMIC DNA]</scope>
    <source>
        <strain evidence="2">Liverpool</strain>
    </source>
</reference>
<dbReference type="SUPFAM" id="SSF48726">
    <property type="entry name" value="Immunoglobulin"/>
    <property type="match status" value="1"/>
</dbReference>
<feature type="region of interest" description="Disordered" evidence="1">
    <location>
        <begin position="57"/>
        <end position="77"/>
    </location>
</feature>
<dbReference type="HOGENOM" id="CLU_1435536_0_0_1"/>
<dbReference type="OMA" id="MDCEYEI"/>
<evidence type="ECO:0000256" key="1">
    <source>
        <dbReference type="SAM" id="MobiDB-lite"/>
    </source>
</evidence>
<dbReference type="PANTHER" id="PTHR21261">
    <property type="entry name" value="BEAT PROTEIN"/>
    <property type="match status" value="1"/>
</dbReference>
<name>Q16RR0_AEDAE</name>
<sequence length="189" mass="21446">MTPKHCDCVKITHLSVPRAYILANYHRELGDSNELFGGGGGGGVTAEATRSRTVYRYGAAEGRLNRPPPAPRDPDARRHNEHLILDCEYEIDPDESMFVLKWLFNGKTIYQWIPPERPPFGFTAMGRQINRTFTVNENPMHKHRALALVRPLKNFTGEYTCSVSTFQSLDMRTARMVMIGKFTVLLCSD</sequence>
<dbReference type="PhylomeDB" id="Q16RR0"/>
<evidence type="ECO:0000313" key="3">
    <source>
        <dbReference type="Proteomes" id="UP000682892"/>
    </source>
</evidence>
<dbReference type="PaxDb" id="7159-AAEL010876-PA"/>
<dbReference type="VEuPathDB" id="VectorBase:AAEL023981"/>
<dbReference type="EMBL" id="CH477699">
    <property type="protein sequence ID" value="EAT37091.1"/>
    <property type="molecule type" value="Genomic_DNA"/>
</dbReference>
<gene>
    <name evidence="2" type="ORF">AaeL_AAEL010876</name>
</gene>
<dbReference type="Proteomes" id="UP000682892">
    <property type="component" value="Unassembled WGS sequence"/>
</dbReference>
<reference evidence="2" key="1">
    <citation type="submission" date="2005-10" db="EMBL/GenBank/DDBJ databases">
        <authorList>
            <person name="Loftus B.J."/>
            <person name="Nene V.M."/>
            <person name="Hannick L.I."/>
            <person name="Bidwell S."/>
            <person name="Haas B."/>
            <person name="Amedeo P."/>
            <person name="Orvis J."/>
            <person name="Wortman J.R."/>
            <person name="White O.R."/>
            <person name="Salzberg S."/>
            <person name="Shumway M."/>
            <person name="Koo H."/>
            <person name="Zhao Y."/>
            <person name="Holmes M."/>
            <person name="Miller J."/>
            <person name="Schatz M."/>
            <person name="Pop M."/>
            <person name="Pai G."/>
            <person name="Utterback T."/>
            <person name="Rogers Y.-H."/>
            <person name="Kravitz S."/>
            <person name="Fraser C.M."/>
        </authorList>
    </citation>
    <scope>NUCLEOTIDE SEQUENCE</scope>
    <source>
        <strain evidence="2">Liverpool</strain>
    </source>
</reference>
<protein>
    <submittedName>
        <fullName evidence="2">AAEL010876-PA</fullName>
    </submittedName>
</protein>
<dbReference type="eggNOG" id="ENOG502S1P4">
    <property type="taxonomic scope" value="Eukaryota"/>
</dbReference>
<proteinExistence type="predicted"/>
<dbReference type="PANTHER" id="PTHR21261:SF2">
    <property type="entry name" value="GH04238P-RELATED"/>
    <property type="match status" value="1"/>
</dbReference>
<reference evidence="2" key="3">
    <citation type="submission" date="2012-09" db="EMBL/GenBank/DDBJ databases">
        <authorList>
            <consortium name="VectorBase"/>
        </authorList>
    </citation>
    <scope>NUCLEOTIDE SEQUENCE</scope>
    <source>
        <strain evidence="2">Liverpool</strain>
    </source>
</reference>
<accession>Q16RR0</accession>
<dbReference type="AlphaFoldDB" id="Q16RR0"/>